<sequence>MFRTATRVCSGLEEREESLAPDQRVAAMNGYTNQISRSRTHKGVVRQSRDSTHADKIPFCLPFISNEVSTAIRQCLRRAAVDKYGSVVEIPPNIHLTNSCGEEYVGETARPLCARIKEHPDGKEKSRPTTPLGAHRRPRHDGVNFEVTVKILAREPQTSARKTLEALWIHTKSSKMSRKEECLSDQMGTCAISGTALLIR</sequence>
<protein>
    <submittedName>
        <fullName evidence="2">Uncharacterized protein</fullName>
    </submittedName>
</protein>
<proteinExistence type="predicted"/>
<keyword evidence="3" id="KW-1185">Reference proteome</keyword>
<organism evidence="2 3">
    <name type="scientific">Ancylostoma ceylanicum</name>
    <dbReference type="NCBI Taxonomy" id="53326"/>
    <lineage>
        <taxon>Eukaryota</taxon>
        <taxon>Metazoa</taxon>
        <taxon>Ecdysozoa</taxon>
        <taxon>Nematoda</taxon>
        <taxon>Chromadorea</taxon>
        <taxon>Rhabditida</taxon>
        <taxon>Rhabditina</taxon>
        <taxon>Rhabditomorpha</taxon>
        <taxon>Strongyloidea</taxon>
        <taxon>Ancylostomatidae</taxon>
        <taxon>Ancylostomatinae</taxon>
        <taxon>Ancylostoma</taxon>
    </lineage>
</organism>
<gene>
    <name evidence="2" type="primary">Acey_s0108.g17</name>
    <name evidence="2" type="ORF">Y032_0108g17</name>
</gene>
<dbReference type="EMBL" id="JARK01001444">
    <property type="protein sequence ID" value="EYC01274.1"/>
    <property type="molecule type" value="Genomic_DNA"/>
</dbReference>
<accession>A0A016TE82</accession>
<evidence type="ECO:0000256" key="1">
    <source>
        <dbReference type="SAM" id="MobiDB-lite"/>
    </source>
</evidence>
<comment type="caution">
    <text evidence="2">The sequence shown here is derived from an EMBL/GenBank/DDBJ whole genome shotgun (WGS) entry which is preliminary data.</text>
</comment>
<name>A0A016TE82_9BILA</name>
<evidence type="ECO:0000313" key="2">
    <source>
        <dbReference type="EMBL" id="EYC01274.1"/>
    </source>
</evidence>
<reference evidence="3" key="1">
    <citation type="journal article" date="2015" name="Nat. Genet.">
        <title>The genome and transcriptome of the zoonotic hookworm Ancylostoma ceylanicum identify infection-specific gene families.</title>
        <authorList>
            <person name="Schwarz E.M."/>
            <person name="Hu Y."/>
            <person name="Antoshechkin I."/>
            <person name="Miller M.M."/>
            <person name="Sternberg P.W."/>
            <person name="Aroian R.V."/>
        </authorList>
    </citation>
    <scope>NUCLEOTIDE SEQUENCE</scope>
    <source>
        <strain evidence="3">HY135</strain>
    </source>
</reference>
<dbReference type="Proteomes" id="UP000024635">
    <property type="component" value="Unassembled WGS sequence"/>
</dbReference>
<evidence type="ECO:0000313" key="3">
    <source>
        <dbReference type="Proteomes" id="UP000024635"/>
    </source>
</evidence>
<feature type="region of interest" description="Disordered" evidence="1">
    <location>
        <begin position="119"/>
        <end position="139"/>
    </location>
</feature>
<dbReference type="AlphaFoldDB" id="A0A016TE82"/>